<keyword evidence="1" id="KW-0472">Membrane</keyword>
<evidence type="ECO:0000313" key="3">
    <source>
        <dbReference type="Proteomes" id="UP001064971"/>
    </source>
</evidence>
<dbReference type="Proteomes" id="UP001064971">
    <property type="component" value="Chromosome"/>
</dbReference>
<evidence type="ECO:0000313" key="2">
    <source>
        <dbReference type="EMBL" id="BDP41460.1"/>
    </source>
</evidence>
<name>A0ABM8ACD4_9DEIO</name>
<gene>
    <name evidence="2" type="ORF">DAETH_14290</name>
</gene>
<keyword evidence="3" id="KW-1185">Reference proteome</keyword>
<feature type="transmembrane region" description="Helical" evidence="1">
    <location>
        <begin position="79"/>
        <end position="96"/>
    </location>
</feature>
<feature type="transmembrane region" description="Helical" evidence="1">
    <location>
        <begin position="24"/>
        <end position="46"/>
    </location>
</feature>
<sequence>MRGDDGDDPDSEARTRVRALRWGLVLLLLLAVVALAALTLGVFATLNPNAPLWLRSLGSLEGVLSAQAGLGEWGGFDRAVALTVLTSLLAGLAAYLKPRG</sequence>
<keyword evidence="1" id="KW-1133">Transmembrane helix</keyword>
<keyword evidence="1" id="KW-0812">Transmembrane</keyword>
<evidence type="ECO:0000256" key="1">
    <source>
        <dbReference type="SAM" id="Phobius"/>
    </source>
</evidence>
<organism evidence="2 3">
    <name type="scientific">Deinococcus aetherius</name>
    <dbReference type="NCBI Taxonomy" id="200252"/>
    <lineage>
        <taxon>Bacteria</taxon>
        <taxon>Thermotogati</taxon>
        <taxon>Deinococcota</taxon>
        <taxon>Deinococci</taxon>
        <taxon>Deinococcales</taxon>
        <taxon>Deinococcaceae</taxon>
        <taxon>Deinococcus</taxon>
    </lineage>
</organism>
<dbReference type="RefSeq" id="WP_264777222.1">
    <property type="nucleotide sequence ID" value="NZ_AP026560.1"/>
</dbReference>
<protein>
    <submittedName>
        <fullName evidence="2">Uncharacterized protein</fullName>
    </submittedName>
</protein>
<proteinExistence type="predicted"/>
<dbReference type="EMBL" id="AP026560">
    <property type="protein sequence ID" value="BDP41460.1"/>
    <property type="molecule type" value="Genomic_DNA"/>
</dbReference>
<reference evidence="2" key="1">
    <citation type="submission" date="2022-07" db="EMBL/GenBank/DDBJ databases">
        <title>Complete Genome Sequence of the Radioresistant Bacterium Deinococcus aetherius ST0316, Isolated from the Air Dust collected in Lower Stratosphere above Japan.</title>
        <authorList>
            <person name="Satoh K."/>
            <person name="Hagiwara K."/>
            <person name="Katsumata K."/>
            <person name="Kubo A."/>
            <person name="Yokobori S."/>
            <person name="Yamagishi A."/>
            <person name="Oono Y."/>
            <person name="Narumi I."/>
        </authorList>
    </citation>
    <scope>NUCLEOTIDE SEQUENCE</scope>
    <source>
        <strain evidence="2">ST0316</strain>
    </source>
</reference>
<accession>A0ABM8ACD4</accession>